<dbReference type="STRING" id="166423.A0A0N0BG11"/>
<dbReference type="Pfam" id="PF00134">
    <property type="entry name" value="Cyclin_N"/>
    <property type="match status" value="1"/>
</dbReference>
<evidence type="ECO:0000313" key="8">
    <source>
        <dbReference type="Proteomes" id="UP000053105"/>
    </source>
</evidence>
<feature type="domain" description="Cyclin N-terminal" evidence="6">
    <location>
        <begin position="472"/>
        <end position="557"/>
    </location>
</feature>
<dbReference type="FunFam" id="1.10.472.10:FF:000020">
    <property type="entry name" value="CDK5 and ABL1 enzyme substrate 1"/>
    <property type="match status" value="1"/>
</dbReference>
<dbReference type="OrthoDB" id="5353095at2759"/>
<feature type="compositionally biased region" description="Polar residues" evidence="5">
    <location>
        <begin position="81"/>
        <end position="91"/>
    </location>
</feature>
<dbReference type="PANTHER" id="PTHR22896:SF0">
    <property type="entry name" value="CYCLIN N-TERMINAL DOMAIN-CONTAINING PROTEIN"/>
    <property type="match status" value="1"/>
</dbReference>
<dbReference type="AlphaFoldDB" id="A0A0N0BG11"/>
<keyword evidence="8" id="KW-1185">Reference proteome</keyword>
<sequence length="575" mass="65098">MAAALKKNHSRRRLAALTFLSNISLDGSHRDTKLAVLSRNGAAHARTLSDSQAHQVDVRQANLTIPTEEVLDDCTEEHLISSSAKQTSSPQLVPKSGEHNSFSSNSDGLLTPAKAAVAVFLEQERNYPQLSTGFHSSFRERTNTTGSEYSLPERRVGSLQYKKRITHQTSTLSEDIKHQYNSSNESIGSLRSKPQSSKSKSKVSNNVQSGSANSGIIPEVTRELRLMQKPVNGYKFGDDRLVLVSNKRVPFLVFSALPYNKGQRSSWSELRKDTGRRKNISSQRPLSAINDNIDPFGLLGIERAKDGQEISYGQLLVPSRQFQRDKKLHFSDNDAIELIPNKHPVVSRTKTITWNVDHSKWCLSYDTATHRAQHLTPESPPLSFNTDSKAYDWDEQSLQYNPNLLDDPELIAGKHRTLLTFTSYMASVIDYVRPSDLKKELNDKFKEKFPHIQLTLSKLRSLKREMRKIAKMEYGIDLLTVAMAYVYFEKLILRNIVTKQTRKLCAGACLLLAAKLNDVKGDVLKSLIERIESVFRLNRKDLITSEFAVLVALEFGLHLPTWEIFPHYQRLIYES</sequence>
<name>A0A0N0BG11_9HYME</name>
<dbReference type="InterPro" id="IPR012388">
    <property type="entry name" value="CABLES1/2"/>
</dbReference>
<dbReference type="PANTHER" id="PTHR22896">
    <property type="entry name" value="CDK5 AND ABL1 ENZYME SUBSTRATE 1"/>
    <property type="match status" value="1"/>
</dbReference>
<evidence type="ECO:0000259" key="6">
    <source>
        <dbReference type="Pfam" id="PF00134"/>
    </source>
</evidence>
<keyword evidence="4" id="KW-0131">Cell cycle</keyword>
<dbReference type="GO" id="GO:0051726">
    <property type="term" value="P:regulation of cell cycle"/>
    <property type="evidence" value="ECO:0007669"/>
    <property type="project" value="InterPro"/>
</dbReference>
<keyword evidence="3" id="KW-0132">Cell division</keyword>
<evidence type="ECO:0000313" key="7">
    <source>
        <dbReference type="EMBL" id="KOX73891.1"/>
    </source>
</evidence>
<evidence type="ECO:0000256" key="2">
    <source>
        <dbReference type="ARBA" id="ARBA00022553"/>
    </source>
</evidence>
<dbReference type="Gene3D" id="1.10.472.10">
    <property type="entry name" value="Cyclin-like"/>
    <property type="match status" value="1"/>
</dbReference>
<dbReference type="CDD" id="cd20556">
    <property type="entry name" value="CYCLIN_CABLES"/>
    <property type="match status" value="1"/>
</dbReference>
<dbReference type="Proteomes" id="UP000053105">
    <property type="component" value="Unassembled WGS sequence"/>
</dbReference>
<dbReference type="GO" id="GO:0005829">
    <property type="term" value="C:cytosol"/>
    <property type="evidence" value="ECO:0007669"/>
    <property type="project" value="UniProtKB-ARBA"/>
</dbReference>
<dbReference type="EMBL" id="KQ435794">
    <property type="protein sequence ID" value="KOX73891.1"/>
    <property type="molecule type" value="Genomic_DNA"/>
</dbReference>
<gene>
    <name evidence="7" type="ORF">WN51_13969</name>
</gene>
<keyword evidence="2" id="KW-0597">Phosphoprotein</keyword>
<feature type="compositionally biased region" description="Polar residues" evidence="5">
    <location>
        <begin position="179"/>
        <end position="189"/>
    </location>
</feature>
<feature type="region of interest" description="Disordered" evidence="5">
    <location>
        <begin position="179"/>
        <end position="214"/>
    </location>
</feature>
<dbReference type="InterPro" id="IPR006671">
    <property type="entry name" value="Cyclin_N"/>
</dbReference>
<dbReference type="SUPFAM" id="SSF47954">
    <property type="entry name" value="Cyclin-like"/>
    <property type="match status" value="1"/>
</dbReference>
<feature type="compositionally biased region" description="Low complexity" evidence="5">
    <location>
        <begin position="192"/>
        <end position="211"/>
    </location>
</feature>
<comment type="similarity">
    <text evidence="1">Belongs to the cyclin family.</text>
</comment>
<reference evidence="7 8" key="1">
    <citation type="submission" date="2015-07" db="EMBL/GenBank/DDBJ databases">
        <title>The genome of Melipona quadrifasciata.</title>
        <authorList>
            <person name="Pan H."/>
            <person name="Kapheim K."/>
        </authorList>
    </citation>
    <scope>NUCLEOTIDE SEQUENCE [LARGE SCALE GENOMIC DNA]</scope>
    <source>
        <strain evidence="7">0111107301</strain>
        <tissue evidence="7">Whole body</tissue>
    </source>
</reference>
<evidence type="ECO:0000256" key="4">
    <source>
        <dbReference type="ARBA" id="ARBA00023306"/>
    </source>
</evidence>
<dbReference type="PIRSF" id="PIRSF025798">
    <property type="entry name" value="Cables"/>
    <property type="match status" value="1"/>
</dbReference>
<evidence type="ECO:0000256" key="5">
    <source>
        <dbReference type="SAM" id="MobiDB-lite"/>
    </source>
</evidence>
<dbReference type="GO" id="GO:0051301">
    <property type="term" value="P:cell division"/>
    <property type="evidence" value="ECO:0007669"/>
    <property type="project" value="UniProtKB-KW"/>
</dbReference>
<organism evidence="7 8">
    <name type="scientific">Melipona quadrifasciata</name>
    <dbReference type="NCBI Taxonomy" id="166423"/>
    <lineage>
        <taxon>Eukaryota</taxon>
        <taxon>Metazoa</taxon>
        <taxon>Ecdysozoa</taxon>
        <taxon>Arthropoda</taxon>
        <taxon>Hexapoda</taxon>
        <taxon>Insecta</taxon>
        <taxon>Pterygota</taxon>
        <taxon>Neoptera</taxon>
        <taxon>Endopterygota</taxon>
        <taxon>Hymenoptera</taxon>
        <taxon>Apocrita</taxon>
        <taxon>Aculeata</taxon>
        <taxon>Apoidea</taxon>
        <taxon>Anthophila</taxon>
        <taxon>Apidae</taxon>
        <taxon>Melipona</taxon>
    </lineage>
</organism>
<protein>
    <submittedName>
        <fullName evidence="7">CDK5 and ABL1 enzyme substrate 1</fullName>
    </submittedName>
</protein>
<dbReference type="InterPro" id="IPR036915">
    <property type="entry name" value="Cyclin-like_sf"/>
</dbReference>
<evidence type="ECO:0000256" key="1">
    <source>
        <dbReference type="ARBA" id="ARBA00008742"/>
    </source>
</evidence>
<evidence type="ECO:0000256" key="3">
    <source>
        <dbReference type="ARBA" id="ARBA00022618"/>
    </source>
</evidence>
<accession>A0A0N0BG11</accession>
<feature type="compositionally biased region" description="Polar residues" evidence="5">
    <location>
        <begin position="99"/>
        <end position="108"/>
    </location>
</feature>
<proteinExistence type="inferred from homology"/>
<feature type="region of interest" description="Disordered" evidence="5">
    <location>
        <begin position="81"/>
        <end position="108"/>
    </location>
</feature>